<dbReference type="Proteomes" id="UP000187735">
    <property type="component" value="Chromosome"/>
</dbReference>
<keyword evidence="2" id="KW-1185">Reference proteome</keyword>
<sequence>MTCNSGLLTHVACAVVMHFVPPDVKLSSTIEKGVAEILRIRKLPAWCWHKATIRSIFMPNCNIAVLPKHTTRDADLALADALTPKLNKLRL</sequence>
<accession>A0A1P8WKM1</accession>
<evidence type="ECO:0000313" key="1">
    <source>
        <dbReference type="EMBL" id="APZ94605.1"/>
    </source>
</evidence>
<dbReference type="AlphaFoldDB" id="A0A1P8WKM1"/>
<evidence type="ECO:0000313" key="2">
    <source>
        <dbReference type="Proteomes" id="UP000187735"/>
    </source>
</evidence>
<dbReference type="STRING" id="1891926.Fuma_04237"/>
<dbReference type="EMBL" id="CP017641">
    <property type="protein sequence ID" value="APZ94605.1"/>
    <property type="molecule type" value="Genomic_DNA"/>
</dbReference>
<name>A0A1P8WKM1_9PLAN</name>
<dbReference type="KEGG" id="fmr:Fuma_04237"/>
<organism evidence="1 2">
    <name type="scientific">Fuerstiella marisgermanici</name>
    <dbReference type="NCBI Taxonomy" id="1891926"/>
    <lineage>
        <taxon>Bacteria</taxon>
        <taxon>Pseudomonadati</taxon>
        <taxon>Planctomycetota</taxon>
        <taxon>Planctomycetia</taxon>
        <taxon>Planctomycetales</taxon>
        <taxon>Planctomycetaceae</taxon>
        <taxon>Fuerstiella</taxon>
    </lineage>
</organism>
<proteinExistence type="predicted"/>
<gene>
    <name evidence="1" type="ORF">Fuma_04237</name>
</gene>
<protein>
    <submittedName>
        <fullName evidence="1">Uncharacterized protein</fullName>
    </submittedName>
</protein>
<reference evidence="1 2" key="1">
    <citation type="journal article" date="2016" name="Front. Microbiol.">
        <title>Fuerstia marisgermanicae gen. nov., sp. nov., an Unusual Member of the Phylum Planctomycetes from the German Wadden Sea.</title>
        <authorList>
            <person name="Kohn T."/>
            <person name="Heuer A."/>
            <person name="Jogler M."/>
            <person name="Vollmers J."/>
            <person name="Boedeker C."/>
            <person name="Bunk B."/>
            <person name="Rast P."/>
            <person name="Borchert D."/>
            <person name="Glockner I."/>
            <person name="Freese H.M."/>
            <person name="Klenk H.P."/>
            <person name="Overmann J."/>
            <person name="Kaster A.K."/>
            <person name="Rohde M."/>
            <person name="Wiegand S."/>
            <person name="Jogler C."/>
        </authorList>
    </citation>
    <scope>NUCLEOTIDE SEQUENCE [LARGE SCALE GENOMIC DNA]</scope>
    <source>
        <strain evidence="1 2">NH11</strain>
    </source>
</reference>